<dbReference type="RefSeq" id="WP_275469299.1">
    <property type="nucleotide sequence ID" value="NZ_CP110232.1"/>
</dbReference>
<reference evidence="1" key="1">
    <citation type="submission" date="2022-10" db="EMBL/GenBank/DDBJ databases">
        <title>Vagococcus sp. isolated from poultry meat.</title>
        <authorList>
            <person name="Johansson P."/>
            <person name="Bjorkroth J."/>
        </authorList>
    </citation>
    <scope>NUCLEOTIDE SEQUENCE</scope>
    <source>
        <strain evidence="1">STAA11</strain>
    </source>
</reference>
<evidence type="ECO:0000313" key="2">
    <source>
        <dbReference type="Proteomes" id="UP001179647"/>
    </source>
</evidence>
<proteinExistence type="predicted"/>
<evidence type="ECO:0000313" key="1">
    <source>
        <dbReference type="EMBL" id="WEG73500.1"/>
    </source>
</evidence>
<name>A0AAF0I7N1_9ENTE</name>
<dbReference type="KEGG" id="vie:OL234_00910"/>
<dbReference type="AlphaFoldDB" id="A0AAF0I7N1"/>
<dbReference type="EMBL" id="CP110232">
    <property type="protein sequence ID" value="WEG73500.1"/>
    <property type="molecule type" value="Genomic_DNA"/>
</dbReference>
<dbReference type="Proteomes" id="UP001179647">
    <property type="component" value="Chromosome"/>
</dbReference>
<keyword evidence="2" id="KW-1185">Reference proteome</keyword>
<protein>
    <submittedName>
        <fullName evidence="1">Uncharacterized protein</fullName>
    </submittedName>
</protein>
<sequence length="171" mass="19977">MLFYKVLLQEERKTLPLYKKLGRNDFLIGNYQNSYAIPYSPEKFSKWINENRIYTMFVHDSIKQALINNNKFSYLISISENLNINMIDCQFENIDLSIVLEGEALETDVIEYILKHKSFRLLKVTFRSENNFIISVKRNGVIEIDEDALVKDKKVISNLLDVLNLGYGAIL</sequence>
<organism evidence="1 2">
    <name type="scientific">Vagococcus intermedius</name>
    <dbReference type="NCBI Taxonomy" id="2991418"/>
    <lineage>
        <taxon>Bacteria</taxon>
        <taxon>Bacillati</taxon>
        <taxon>Bacillota</taxon>
        <taxon>Bacilli</taxon>
        <taxon>Lactobacillales</taxon>
        <taxon>Enterococcaceae</taxon>
        <taxon>Vagococcus</taxon>
    </lineage>
</organism>
<accession>A0AAF0I7N1</accession>
<gene>
    <name evidence="1" type="ORF">OL234_00910</name>
</gene>